<dbReference type="PANTHER" id="PTHR37326:SF1">
    <property type="entry name" value="BLL3975 PROTEIN"/>
    <property type="match status" value="1"/>
</dbReference>
<dbReference type="InterPro" id="IPR053138">
    <property type="entry name" value="N-alpha-Ac-DABA_deacetylase"/>
</dbReference>
<evidence type="ECO:0000259" key="5">
    <source>
        <dbReference type="Pfam" id="PF24827"/>
    </source>
</evidence>
<keyword evidence="3" id="KW-0378">Hydrolase</keyword>
<evidence type="ECO:0000256" key="3">
    <source>
        <dbReference type="ARBA" id="ARBA00022801"/>
    </source>
</evidence>
<comment type="cofactor">
    <cofactor evidence="1">
        <name>Zn(2+)</name>
        <dbReference type="ChEBI" id="CHEBI:29105"/>
    </cofactor>
</comment>
<keyword evidence="7" id="KW-1185">Reference proteome</keyword>
<keyword evidence="4" id="KW-0862">Zinc</keyword>
<evidence type="ECO:0000256" key="2">
    <source>
        <dbReference type="ARBA" id="ARBA00022723"/>
    </source>
</evidence>
<evidence type="ECO:0000256" key="4">
    <source>
        <dbReference type="ARBA" id="ARBA00022833"/>
    </source>
</evidence>
<dbReference type="Gene3D" id="3.40.630.10">
    <property type="entry name" value="Zn peptidases"/>
    <property type="match status" value="1"/>
</dbReference>
<dbReference type="GO" id="GO:0046872">
    <property type="term" value="F:metal ion binding"/>
    <property type="evidence" value="ECO:0007669"/>
    <property type="project" value="UniProtKB-KW"/>
</dbReference>
<dbReference type="RefSeq" id="WP_144871778.1">
    <property type="nucleotide sequence ID" value="NZ_LR213953.1"/>
</dbReference>
<dbReference type="SUPFAM" id="SSF53187">
    <property type="entry name" value="Zn-dependent exopeptidases"/>
    <property type="match status" value="1"/>
</dbReference>
<dbReference type="Gene3D" id="2.40.50.100">
    <property type="match status" value="1"/>
</dbReference>
<keyword evidence="2" id="KW-0479">Metal-binding</keyword>
<name>A0A563VQ59_9CYAN</name>
<organism evidence="6 7">
    <name type="scientific">Hyella patelloides LEGE 07179</name>
    <dbReference type="NCBI Taxonomy" id="945734"/>
    <lineage>
        <taxon>Bacteria</taxon>
        <taxon>Bacillati</taxon>
        <taxon>Cyanobacteriota</taxon>
        <taxon>Cyanophyceae</taxon>
        <taxon>Pleurocapsales</taxon>
        <taxon>Hyellaceae</taxon>
        <taxon>Hyella</taxon>
    </lineage>
</organism>
<dbReference type="OrthoDB" id="527673at2"/>
<evidence type="ECO:0000313" key="7">
    <source>
        <dbReference type="Proteomes" id="UP000320055"/>
    </source>
</evidence>
<accession>A0A563VQ59</accession>
<dbReference type="Pfam" id="PF24827">
    <property type="entry name" value="AstE_AspA_cat"/>
    <property type="match status" value="1"/>
</dbReference>
<reference evidence="6 7" key="1">
    <citation type="submission" date="2019-01" db="EMBL/GenBank/DDBJ databases">
        <authorList>
            <person name="Brito A."/>
        </authorList>
    </citation>
    <scope>NUCLEOTIDE SEQUENCE [LARGE SCALE GENOMIC DNA]</scope>
    <source>
        <strain evidence="6">1</strain>
    </source>
</reference>
<proteinExistence type="predicted"/>
<protein>
    <submittedName>
        <fullName evidence="6">Putative deacylase</fullName>
    </submittedName>
</protein>
<feature type="domain" description="Succinylglutamate desuccinylase/Aspartoacylase catalytic" evidence="5">
    <location>
        <begin position="31"/>
        <end position="274"/>
    </location>
</feature>
<sequence>MLPKIETINLLKLASGDILSLQVYKFIGKQPGKKVYIQSNLHGGEIVGNAVIQQLIEYLSTVEENALKGEIWLVPACNPLGTNQRGHFFATGRFNSYDGKNWNRIFWDYEKECDDLTEFARSHFQQSREIIRKNYLEKIQSAWQKELAKLKNPSSGTVSNQYRAVLQSLCLDADYVIDIHSSSNQAIDFLFCFKTREKSANYFLIDYGILMTEYDGDAFDEAFLKPWLALEKEFKNLGHDINFDLESWTLELGSGMTMNPDSVTKGVRGIKNYLLQKKVLQLDEIITNHKIKLVQRSAIKSYYAATGGMVQNRLPLCTEVKKGDLIYQLLSFNKQQQLPEIINVVAETDGIIFDLATNQSVNQGEYVLDILVID</sequence>
<dbReference type="Proteomes" id="UP000320055">
    <property type="component" value="Unassembled WGS sequence"/>
</dbReference>
<dbReference type="InterPro" id="IPR055438">
    <property type="entry name" value="AstE_AspA_cat"/>
</dbReference>
<dbReference type="AlphaFoldDB" id="A0A563VQ59"/>
<evidence type="ECO:0000313" key="6">
    <source>
        <dbReference type="EMBL" id="VEP13563.1"/>
    </source>
</evidence>
<dbReference type="GO" id="GO:0016788">
    <property type="term" value="F:hydrolase activity, acting on ester bonds"/>
    <property type="evidence" value="ECO:0007669"/>
    <property type="project" value="InterPro"/>
</dbReference>
<dbReference type="EMBL" id="CAACVJ010000117">
    <property type="protein sequence ID" value="VEP13563.1"/>
    <property type="molecule type" value="Genomic_DNA"/>
</dbReference>
<evidence type="ECO:0000256" key="1">
    <source>
        <dbReference type="ARBA" id="ARBA00001947"/>
    </source>
</evidence>
<gene>
    <name evidence="6" type="ORF">H1P_2030008</name>
</gene>
<dbReference type="PANTHER" id="PTHR37326">
    <property type="entry name" value="BLL3975 PROTEIN"/>
    <property type="match status" value="1"/>
</dbReference>